<gene>
    <name evidence="1" type="ORF">F4148_02680</name>
</gene>
<evidence type="ECO:0000313" key="1">
    <source>
        <dbReference type="EMBL" id="MYH60699.1"/>
    </source>
</evidence>
<reference evidence="1" key="1">
    <citation type="submission" date="2019-09" db="EMBL/GenBank/DDBJ databases">
        <title>Characterisation of the sponge microbiome using genome-centric metagenomics.</title>
        <authorList>
            <person name="Engelberts J.P."/>
            <person name="Robbins S.J."/>
            <person name="De Goeij J.M."/>
            <person name="Aranda M."/>
            <person name="Bell S.C."/>
            <person name="Webster N.S."/>
        </authorList>
    </citation>
    <scope>NUCLEOTIDE SEQUENCE</scope>
    <source>
        <strain evidence="1">SB0675_bin_29</strain>
    </source>
</reference>
<accession>A0A6B1FVP0</accession>
<protein>
    <submittedName>
        <fullName evidence="1">Uncharacterized protein</fullName>
    </submittedName>
</protein>
<proteinExistence type="predicted"/>
<organism evidence="1">
    <name type="scientific">Caldilineaceae bacterium SB0675_bin_29</name>
    <dbReference type="NCBI Taxonomy" id="2605266"/>
    <lineage>
        <taxon>Bacteria</taxon>
        <taxon>Bacillati</taxon>
        <taxon>Chloroflexota</taxon>
        <taxon>Caldilineae</taxon>
        <taxon>Caldilineales</taxon>
        <taxon>Caldilineaceae</taxon>
    </lineage>
</organism>
<dbReference type="EMBL" id="VYDA01000099">
    <property type="protein sequence ID" value="MYH60699.1"/>
    <property type="molecule type" value="Genomic_DNA"/>
</dbReference>
<comment type="caution">
    <text evidence="1">The sequence shown here is derived from an EMBL/GenBank/DDBJ whole genome shotgun (WGS) entry which is preliminary data.</text>
</comment>
<name>A0A6B1FVP0_9CHLR</name>
<dbReference type="AlphaFoldDB" id="A0A6B1FVP0"/>
<sequence length="74" mass="7822">MTGDALYPRFAEQPLTEALEDSAVVQIQGPRQSGKITLAPMTCTSEDLAGGRRSPRTLAAQRSFSFAPGARGAL</sequence>